<dbReference type="AlphaFoldDB" id="D6WKW0"/>
<organism evidence="1 2">
    <name type="scientific">Tribolium castaneum</name>
    <name type="common">Red flour beetle</name>
    <dbReference type="NCBI Taxonomy" id="7070"/>
    <lineage>
        <taxon>Eukaryota</taxon>
        <taxon>Metazoa</taxon>
        <taxon>Ecdysozoa</taxon>
        <taxon>Arthropoda</taxon>
        <taxon>Hexapoda</taxon>
        <taxon>Insecta</taxon>
        <taxon>Pterygota</taxon>
        <taxon>Neoptera</taxon>
        <taxon>Endopterygota</taxon>
        <taxon>Coleoptera</taxon>
        <taxon>Polyphaga</taxon>
        <taxon>Cucujiformia</taxon>
        <taxon>Tenebrionidae</taxon>
        <taxon>Tenebrionidae incertae sedis</taxon>
        <taxon>Tribolium</taxon>
    </lineage>
</organism>
<dbReference type="EMBL" id="KQ971343">
    <property type="protein sequence ID" value="EFA03552.1"/>
    <property type="molecule type" value="Genomic_DNA"/>
</dbReference>
<evidence type="ECO:0000313" key="1">
    <source>
        <dbReference type="EMBL" id="EFA03552.1"/>
    </source>
</evidence>
<keyword evidence="2" id="KW-1185">Reference proteome</keyword>
<dbReference type="HOGENOM" id="CLU_1770468_0_0_1"/>
<dbReference type="InParanoid" id="D6WKW0"/>
<dbReference type="Proteomes" id="UP000007266">
    <property type="component" value="Linkage group 5"/>
</dbReference>
<reference evidence="1 2" key="1">
    <citation type="journal article" date="2008" name="Nature">
        <title>The genome of the model beetle and pest Tribolium castaneum.</title>
        <authorList>
            <consortium name="Tribolium Genome Sequencing Consortium"/>
            <person name="Richards S."/>
            <person name="Gibbs R.A."/>
            <person name="Weinstock G.M."/>
            <person name="Brown S.J."/>
            <person name="Denell R."/>
            <person name="Beeman R.W."/>
            <person name="Gibbs R."/>
            <person name="Beeman R.W."/>
            <person name="Brown S.J."/>
            <person name="Bucher G."/>
            <person name="Friedrich M."/>
            <person name="Grimmelikhuijzen C.J."/>
            <person name="Klingler M."/>
            <person name="Lorenzen M."/>
            <person name="Richards S."/>
            <person name="Roth S."/>
            <person name="Schroder R."/>
            <person name="Tautz D."/>
            <person name="Zdobnov E.M."/>
            <person name="Muzny D."/>
            <person name="Gibbs R.A."/>
            <person name="Weinstock G.M."/>
            <person name="Attaway T."/>
            <person name="Bell S."/>
            <person name="Buhay C.J."/>
            <person name="Chandrabose M.N."/>
            <person name="Chavez D."/>
            <person name="Clerk-Blankenburg K.P."/>
            <person name="Cree A."/>
            <person name="Dao M."/>
            <person name="Davis C."/>
            <person name="Chacko J."/>
            <person name="Dinh H."/>
            <person name="Dugan-Rocha S."/>
            <person name="Fowler G."/>
            <person name="Garner T.T."/>
            <person name="Garnes J."/>
            <person name="Gnirke A."/>
            <person name="Hawes A."/>
            <person name="Hernandez J."/>
            <person name="Hines S."/>
            <person name="Holder M."/>
            <person name="Hume J."/>
            <person name="Jhangiani S.N."/>
            <person name="Joshi V."/>
            <person name="Khan Z.M."/>
            <person name="Jackson L."/>
            <person name="Kovar C."/>
            <person name="Kowis A."/>
            <person name="Lee S."/>
            <person name="Lewis L.R."/>
            <person name="Margolis J."/>
            <person name="Morgan M."/>
            <person name="Nazareth L.V."/>
            <person name="Nguyen N."/>
            <person name="Okwuonu G."/>
            <person name="Parker D."/>
            <person name="Richards S."/>
            <person name="Ruiz S.J."/>
            <person name="Santibanez J."/>
            <person name="Savard J."/>
            <person name="Scherer S.E."/>
            <person name="Schneider B."/>
            <person name="Sodergren E."/>
            <person name="Tautz D."/>
            <person name="Vattahil S."/>
            <person name="Villasana D."/>
            <person name="White C.S."/>
            <person name="Wright R."/>
            <person name="Park Y."/>
            <person name="Beeman R.W."/>
            <person name="Lord J."/>
            <person name="Oppert B."/>
            <person name="Lorenzen M."/>
            <person name="Brown S."/>
            <person name="Wang L."/>
            <person name="Savard J."/>
            <person name="Tautz D."/>
            <person name="Richards S."/>
            <person name="Weinstock G."/>
            <person name="Gibbs R.A."/>
            <person name="Liu Y."/>
            <person name="Worley K."/>
            <person name="Weinstock G."/>
            <person name="Elsik C.G."/>
            <person name="Reese J.T."/>
            <person name="Elhaik E."/>
            <person name="Landan G."/>
            <person name="Graur D."/>
            <person name="Arensburger P."/>
            <person name="Atkinson P."/>
            <person name="Beeman R.W."/>
            <person name="Beidler J."/>
            <person name="Brown S.J."/>
            <person name="Demuth J.P."/>
            <person name="Drury D.W."/>
            <person name="Du Y.Z."/>
            <person name="Fujiwara H."/>
            <person name="Lorenzen M."/>
            <person name="Maselli V."/>
            <person name="Osanai M."/>
            <person name="Park Y."/>
            <person name="Robertson H.M."/>
            <person name="Tu Z."/>
            <person name="Wang J.J."/>
            <person name="Wang S."/>
            <person name="Richards S."/>
            <person name="Song H."/>
            <person name="Zhang L."/>
            <person name="Sodergren E."/>
            <person name="Werner D."/>
            <person name="Stanke M."/>
            <person name="Morgenstern B."/>
            <person name="Solovyev V."/>
            <person name="Kosarev P."/>
            <person name="Brown G."/>
            <person name="Chen H.C."/>
            <person name="Ermolaeva O."/>
            <person name="Hlavina W."/>
            <person name="Kapustin Y."/>
            <person name="Kiryutin B."/>
            <person name="Kitts P."/>
            <person name="Maglott D."/>
            <person name="Pruitt K."/>
            <person name="Sapojnikov V."/>
            <person name="Souvorov A."/>
            <person name="Mackey A.J."/>
            <person name="Waterhouse R.M."/>
            <person name="Wyder S."/>
            <person name="Zdobnov E.M."/>
            <person name="Zdobnov E.M."/>
            <person name="Wyder S."/>
            <person name="Kriventseva E.V."/>
            <person name="Kadowaki T."/>
            <person name="Bork P."/>
            <person name="Aranda M."/>
            <person name="Bao R."/>
            <person name="Beermann A."/>
            <person name="Berns N."/>
            <person name="Bolognesi R."/>
            <person name="Bonneton F."/>
            <person name="Bopp D."/>
            <person name="Brown S.J."/>
            <person name="Bucher G."/>
            <person name="Butts T."/>
            <person name="Chaumot A."/>
            <person name="Denell R.E."/>
            <person name="Ferrier D.E."/>
            <person name="Friedrich M."/>
            <person name="Gordon C.M."/>
            <person name="Jindra M."/>
            <person name="Klingler M."/>
            <person name="Lan Q."/>
            <person name="Lattorff H.M."/>
            <person name="Laudet V."/>
            <person name="von Levetsow C."/>
            <person name="Liu Z."/>
            <person name="Lutz R."/>
            <person name="Lynch J.A."/>
            <person name="da Fonseca R.N."/>
            <person name="Posnien N."/>
            <person name="Reuter R."/>
            <person name="Roth S."/>
            <person name="Savard J."/>
            <person name="Schinko J.B."/>
            <person name="Schmitt C."/>
            <person name="Schoppmeier M."/>
            <person name="Schroder R."/>
            <person name="Shippy T.D."/>
            <person name="Simonnet F."/>
            <person name="Marques-Souza H."/>
            <person name="Tautz D."/>
            <person name="Tomoyasu Y."/>
            <person name="Trauner J."/>
            <person name="Van der Zee M."/>
            <person name="Vervoort M."/>
            <person name="Wittkopp N."/>
            <person name="Wimmer E.A."/>
            <person name="Yang X."/>
            <person name="Jones A.K."/>
            <person name="Sattelle D.B."/>
            <person name="Ebert P.R."/>
            <person name="Nelson D."/>
            <person name="Scott J.G."/>
            <person name="Beeman R.W."/>
            <person name="Muthukrishnan S."/>
            <person name="Kramer K.J."/>
            <person name="Arakane Y."/>
            <person name="Beeman R.W."/>
            <person name="Zhu Q."/>
            <person name="Hogenkamp D."/>
            <person name="Dixit R."/>
            <person name="Oppert B."/>
            <person name="Jiang H."/>
            <person name="Zou Z."/>
            <person name="Marshall J."/>
            <person name="Elpidina E."/>
            <person name="Vinokurov K."/>
            <person name="Oppert C."/>
            <person name="Zou Z."/>
            <person name="Evans J."/>
            <person name="Lu Z."/>
            <person name="Zhao P."/>
            <person name="Sumathipala N."/>
            <person name="Altincicek B."/>
            <person name="Vilcinskas A."/>
            <person name="Williams M."/>
            <person name="Hultmark D."/>
            <person name="Hetru C."/>
            <person name="Jiang H."/>
            <person name="Grimmelikhuijzen C.J."/>
            <person name="Hauser F."/>
            <person name="Cazzamali G."/>
            <person name="Williamson M."/>
            <person name="Park Y."/>
            <person name="Li B."/>
            <person name="Tanaka Y."/>
            <person name="Predel R."/>
            <person name="Neupert S."/>
            <person name="Schachtner J."/>
            <person name="Verleyen P."/>
            <person name="Raible F."/>
            <person name="Bork P."/>
            <person name="Friedrich M."/>
            <person name="Walden K.K."/>
            <person name="Robertson H.M."/>
            <person name="Angeli S."/>
            <person name="Foret S."/>
            <person name="Bucher G."/>
            <person name="Schuetz S."/>
            <person name="Maleszka R."/>
            <person name="Wimmer E.A."/>
            <person name="Beeman R.W."/>
            <person name="Lorenzen M."/>
            <person name="Tomoyasu Y."/>
            <person name="Miller S.C."/>
            <person name="Grossmann D."/>
            <person name="Bucher G."/>
        </authorList>
    </citation>
    <scope>NUCLEOTIDE SEQUENCE [LARGE SCALE GENOMIC DNA]</scope>
    <source>
        <strain evidence="1 2">Georgia GA2</strain>
    </source>
</reference>
<reference evidence="1 2" key="2">
    <citation type="journal article" date="2010" name="Nucleic Acids Res.">
        <title>BeetleBase in 2010: revisions to provide comprehensive genomic information for Tribolium castaneum.</title>
        <authorList>
            <person name="Kim H.S."/>
            <person name="Murphy T."/>
            <person name="Xia J."/>
            <person name="Caragea D."/>
            <person name="Park Y."/>
            <person name="Beeman R.W."/>
            <person name="Lorenzen M.D."/>
            <person name="Butcher S."/>
            <person name="Manak J.R."/>
            <person name="Brown S.J."/>
        </authorList>
    </citation>
    <scope>GENOME REANNOTATION</scope>
    <source>
        <strain evidence="1 2">Georgia GA2</strain>
    </source>
</reference>
<evidence type="ECO:0000313" key="2">
    <source>
        <dbReference type="Proteomes" id="UP000007266"/>
    </source>
</evidence>
<accession>D6WKW0</accession>
<name>D6WKW0_TRICA</name>
<sequence length="147" mass="17186">MSEHPSNNKKVIWILINPGRYSLSLEFYFSCYLSFGPHWSHSRRIIDFGDHTKHRRDIRLRLDAVRASAAAAAASLRSITVPAGGGIELWPWGRLVEGQGQTAEKRPPPKTLSLRFHRWRHSHQLRPSISKKNYFHYHSTIYYRFTM</sequence>
<proteinExistence type="predicted"/>
<gene>
    <name evidence="1" type="primary">GLEAN_13557</name>
    <name evidence="1" type="ORF">TcasGA2_TC013557</name>
</gene>
<protein>
    <submittedName>
        <fullName evidence="1">Uncharacterized protein</fullName>
    </submittedName>
</protein>